<evidence type="ECO:0000313" key="9">
    <source>
        <dbReference type="Proteomes" id="UP000321199"/>
    </source>
</evidence>
<keyword evidence="4 7" id="KW-0812">Transmembrane</keyword>
<evidence type="ECO:0000256" key="4">
    <source>
        <dbReference type="ARBA" id="ARBA00022692"/>
    </source>
</evidence>
<dbReference type="PANTHER" id="PTHR30213">
    <property type="entry name" value="INNER MEMBRANE PROTEIN YHJD"/>
    <property type="match status" value="1"/>
</dbReference>
<dbReference type="EMBL" id="CP042344">
    <property type="protein sequence ID" value="QEA14231.1"/>
    <property type="molecule type" value="Genomic_DNA"/>
</dbReference>
<keyword evidence="5 7" id="KW-1133">Transmembrane helix</keyword>
<dbReference type="Pfam" id="PF03631">
    <property type="entry name" value="Virul_fac_BrkB"/>
    <property type="match status" value="1"/>
</dbReference>
<reference evidence="8 9" key="1">
    <citation type="submission" date="2019-07" db="EMBL/GenBank/DDBJ databases">
        <title>Complete genome sequence of Comamonas sp. NLF 7-7 isolated from livestock.</title>
        <authorList>
            <person name="Kim D.H."/>
            <person name="Kim J.G."/>
        </authorList>
    </citation>
    <scope>NUCLEOTIDE SEQUENCE [LARGE SCALE GENOMIC DNA]</scope>
    <source>
        <strain evidence="8 9">NLF 7-7</strain>
    </source>
</reference>
<feature type="transmembrane region" description="Helical" evidence="7">
    <location>
        <begin position="45"/>
        <end position="69"/>
    </location>
</feature>
<dbReference type="InterPro" id="IPR023679">
    <property type="entry name" value="UPF0761_bac"/>
</dbReference>
<evidence type="ECO:0000256" key="6">
    <source>
        <dbReference type="ARBA" id="ARBA00023136"/>
    </source>
</evidence>
<dbReference type="HAMAP" id="MF_00672">
    <property type="entry name" value="UPF0761"/>
    <property type="match status" value="1"/>
</dbReference>
<proteinExistence type="inferred from homology"/>
<keyword evidence="6 7" id="KW-0472">Membrane</keyword>
<dbReference type="Proteomes" id="UP000321199">
    <property type="component" value="Chromosome"/>
</dbReference>
<evidence type="ECO:0000256" key="2">
    <source>
        <dbReference type="ARBA" id="ARBA00022475"/>
    </source>
</evidence>
<gene>
    <name evidence="8" type="ORF">FOZ74_15000</name>
</gene>
<sequence length="421" mass="46069">MRFTRATVDHVLRRLRHFPWQGVALLMAERYREDRLGQTAASLTYTTLLALVPFLTVVLAIFSAFPIFAEMQQVLQTWLTQSLFPENISRPVMDYLMQFAAKASSLGAVGFFFLIVTALALILTIDRTLNTIWRVPRLRPLGQRVLIYWASMTLGPLVLAGGLMLTSSVASAASHRIGGSLPGGVRLLFASIEFLVMAGGMSALYHYVPNTTVRWRHALAGGVFVALCVAVAKKGLALYLASVPTYSLIYGAFATLPILLLWVYMVWVIVLLGAVIAAYVPRLRTALAHPDAQDQAPFALAVQVLQQLQAALARPHRGLTSAQLSRLLNAGEPQLAAVLQVLLQLDWVAQINEVASGARDLSDARYLLLAEPATTPMEPLVQRLLLERAPALERFWGHTGMQVLKLADVLAREPAAGAHAH</sequence>
<feature type="transmembrane region" description="Helical" evidence="7">
    <location>
        <begin position="103"/>
        <end position="125"/>
    </location>
</feature>
<evidence type="ECO:0000256" key="1">
    <source>
        <dbReference type="ARBA" id="ARBA00004651"/>
    </source>
</evidence>
<feature type="transmembrane region" description="Helical" evidence="7">
    <location>
        <begin position="146"/>
        <end position="165"/>
    </location>
</feature>
<dbReference type="AlphaFoldDB" id="A0A5B8RXD6"/>
<keyword evidence="3" id="KW-0997">Cell inner membrane</keyword>
<dbReference type="NCBIfam" id="TIGR00765">
    <property type="entry name" value="yihY_not_rbn"/>
    <property type="match status" value="1"/>
</dbReference>
<dbReference type="InterPro" id="IPR017039">
    <property type="entry name" value="Virul_fac_BrkB"/>
</dbReference>
<dbReference type="PANTHER" id="PTHR30213:SF0">
    <property type="entry name" value="UPF0761 MEMBRANE PROTEIN YIHY"/>
    <property type="match status" value="1"/>
</dbReference>
<keyword evidence="2 7" id="KW-1003">Cell membrane</keyword>
<feature type="transmembrane region" description="Helical" evidence="7">
    <location>
        <begin position="219"/>
        <end position="241"/>
    </location>
</feature>
<evidence type="ECO:0000256" key="5">
    <source>
        <dbReference type="ARBA" id="ARBA00022989"/>
    </source>
</evidence>
<comment type="subcellular location">
    <subcellularLocation>
        <location evidence="1 7">Cell membrane</location>
        <topology evidence="1 7">Multi-pass membrane protein</topology>
    </subcellularLocation>
</comment>
<organism evidence="8 9">
    <name type="scientific">Comamonas flocculans</name>
    <dbReference type="NCBI Taxonomy" id="2597701"/>
    <lineage>
        <taxon>Bacteria</taxon>
        <taxon>Pseudomonadati</taxon>
        <taxon>Pseudomonadota</taxon>
        <taxon>Betaproteobacteria</taxon>
        <taxon>Burkholderiales</taxon>
        <taxon>Comamonadaceae</taxon>
        <taxon>Comamonas</taxon>
    </lineage>
</organism>
<dbReference type="GO" id="GO:0005886">
    <property type="term" value="C:plasma membrane"/>
    <property type="evidence" value="ECO:0007669"/>
    <property type="project" value="UniProtKB-SubCell"/>
</dbReference>
<dbReference type="RefSeq" id="WP_146913816.1">
    <property type="nucleotide sequence ID" value="NZ_CP042344.1"/>
</dbReference>
<feature type="transmembrane region" description="Helical" evidence="7">
    <location>
        <begin position="185"/>
        <end position="207"/>
    </location>
</feature>
<protein>
    <recommendedName>
        <fullName evidence="7">UPF0761 membrane protein FOZ74_15000</fullName>
    </recommendedName>
</protein>
<dbReference type="KEGG" id="cof:FOZ74_15000"/>
<feature type="transmembrane region" description="Helical" evidence="7">
    <location>
        <begin position="247"/>
        <end position="280"/>
    </location>
</feature>
<keyword evidence="9" id="KW-1185">Reference proteome</keyword>
<dbReference type="OrthoDB" id="9808671at2"/>
<comment type="similarity">
    <text evidence="7">Belongs to the UPF0761 family.</text>
</comment>
<accession>A0A5B8RXD6</accession>
<evidence type="ECO:0000256" key="7">
    <source>
        <dbReference type="HAMAP-Rule" id="MF_00672"/>
    </source>
</evidence>
<evidence type="ECO:0000313" key="8">
    <source>
        <dbReference type="EMBL" id="QEA14231.1"/>
    </source>
</evidence>
<evidence type="ECO:0000256" key="3">
    <source>
        <dbReference type="ARBA" id="ARBA00022519"/>
    </source>
</evidence>
<name>A0A5B8RXD6_9BURK</name>